<dbReference type="RefSeq" id="WP_238228645.1">
    <property type="nucleotide sequence ID" value="NZ_BAAADH010000014.1"/>
</dbReference>
<name>A0ABQ4UKI0_9HYPH</name>
<comment type="caution">
    <text evidence="1">The sequence shown here is derived from an EMBL/GenBank/DDBJ whole genome shotgun (WGS) entry which is preliminary data.</text>
</comment>
<accession>A0ABQ4UKI0</accession>
<protein>
    <submittedName>
        <fullName evidence="1">Uncharacterized protein</fullName>
    </submittedName>
</protein>
<proteinExistence type="predicted"/>
<reference evidence="1" key="2">
    <citation type="submission" date="2021-08" db="EMBL/GenBank/DDBJ databases">
        <authorList>
            <person name="Tani A."/>
            <person name="Ola A."/>
            <person name="Ogura Y."/>
            <person name="Katsura K."/>
            <person name="Hayashi T."/>
        </authorList>
    </citation>
    <scope>NUCLEOTIDE SEQUENCE</scope>
    <source>
        <strain evidence="1">NBRC 15686</strain>
    </source>
</reference>
<dbReference type="EMBL" id="BPRC01000031">
    <property type="protein sequence ID" value="GJE67708.1"/>
    <property type="molecule type" value="Genomic_DNA"/>
</dbReference>
<dbReference type="Proteomes" id="UP001055039">
    <property type="component" value="Unassembled WGS sequence"/>
</dbReference>
<keyword evidence="2" id="KW-1185">Reference proteome</keyword>
<sequence>MAEYVMTTVTIGGLLRGQGAVEALIEAAGAYFEDAEIGVRDALSRGSSITFEALQNFGNTPGLDAFCRAQGLTWHRSWVAQVGQFGAGLEYWRPGLEAPLEEAADEGGAPMMTLAALRRCHQARQTLANLIDRLGQADAATVPPLSLAADCA</sequence>
<evidence type="ECO:0000313" key="1">
    <source>
        <dbReference type="EMBL" id="GJE67708.1"/>
    </source>
</evidence>
<gene>
    <name evidence="1" type="ORF">LNAOJCKE_4940</name>
</gene>
<organism evidence="1 2">
    <name type="scientific">Methylorubrum aminovorans</name>
    <dbReference type="NCBI Taxonomy" id="269069"/>
    <lineage>
        <taxon>Bacteria</taxon>
        <taxon>Pseudomonadati</taxon>
        <taxon>Pseudomonadota</taxon>
        <taxon>Alphaproteobacteria</taxon>
        <taxon>Hyphomicrobiales</taxon>
        <taxon>Methylobacteriaceae</taxon>
        <taxon>Methylorubrum</taxon>
    </lineage>
</organism>
<reference evidence="1" key="1">
    <citation type="journal article" date="2021" name="Front. Microbiol.">
        <title>Comprehensive Comparative Genomics and Phenotyping of Methylobacterium Species.</title>
        <authorList>
            <person name="Alessa O."/>
            <person name="Ogura Y."/>
            <person name="Fujitani Y."/>
            <person name="Takami H."/>
            <person name="Hayashi T."/>
            <person name="Sahin N."/>
            <person name="Tani A."/>
        </authorList>
    </citation>
    <scope>NUCLEOTIDE SEQUENCE</scope>
    <source>
        <strain evidence="1">NBRC 15686</strain>
    </source>
</reference>
<evidence type="ECO:0000313" key="2">
    <source>
        <dbReference type="Proteomes" id="UP001055039"/>
    </source>
</evidence>